<organism evidence="2 3">
    <name type="scientific">Siccirubricoccus deserti</name>
    <dbReference type="NCBI Taxonomy" id="2013562"/>
    <lineage>
        <taxon>Bacteria</taxon>
        <taxon>Pseudomonadati</taxon>
        <taxon>Pseudomonadota</taxon>
        <taxon>Alphaproteobacteria</taxon>
        <taxon>Acetobacterales</taxon>
        <taxon>Roseomonadaceae</taxon>
        <taxon>Siccirubricoccus</taxon>
    </lineage>
</organism>
<name>A0A9X0QX41_9PROT</name>
<protein>
    <submittedName>
        <fullName evidence="2">Uncharacterized protein</fullName>
    </submittedName>
</protein>
<dbReference type="AlphaFoldDB" id="A0A9X0QX41"/>
<comment type="caution">
    <text evidence="2">The sequence shown here is derived from an EMBL/GenBank/DDBJ whole genome shotgun (WGS) entry which is preliminary data.</text>
</comment>
<reference evidence="2" key="1">
    <citation type="submission" date="2020-08" db="EMBL/GenBank/DDBJ databases">
        <authorList>
            <person name="Hu Y."/>
            <person name="Nguyen S.V."/>
            <person name="Li F."/>
            <person name="Fanning S."/>
        </authorList>
    </citation>
    <scope>NUCLEOTIDE SEQUENCE</scope>
    <source>
        <strain evidence="2">SYSU D8009</strain>
    </source>
</reference>
<evidence type="ECO:0000256" key="1">
    <source>
        <dbReference type="SAM" id="MobiDB-lite"/>
    </source>
</evidence>
<evidence type="ECO:0000313" key="2">
    <source>
        <dbReference type="EMBL" id="MBC4015439.1"/>
    </source>
</evidence>
<feature type="region of interest" description="Disordered" evidence="1">
    <location>
        <begin position="59"/>
        <end position="80"/>
    </location>
</feature>
<dbReference type="Proteomes" id="UP000600101">
    <property type="component" value="Unassembled WGS sequence"/>
</dbReference>
<evidence type="ECO:0000313" key="3">
    <source>
        <dbReference type="Proteomes" id="UP000600101"/>
    </source>
</evidence>
<dbReference type="EMBL" id="JACOMF010000007">
    <property type="protein sequence ID" value="MBC4015439.1"/>
    <property type="molecule type" value="Genomic_DNA"/>
</dbReference>
<dbReference type="RefSeq" id="WP_186770205.1">
    <property type="nucleotide sequence ID" value="NZ_JACOMF010000007.1"/>
</dbReference>
<sequence length="103" mass="11324">MPRTINAERQLLTEAEFAAVAQSHHPAIRALDTAALAALEQQLTEMHDRARDLIRQRRRDLRGKAVAPGTGPAPAEPALPMKKQAFAAALKRVAREQARRVEG</sequence>
<feature type="compositionally biased region" description="Low complexity" evidence="1">
    <location>
        <begin position="64"/>
        <end position="80"/>
    </location>
</feature>
<gene>
    <name evidence="2" type="ORF">H7965_08865</name>
</gene>
<accession>A0A9X0QX41</accession>
<proteinExistence type="predicted"/>
<keyword evidence="3" id="KW-1185">Reference proteome</keyword>